<accession>A0A0J7NZ89</accession>
<protein>
    <submittedName>
        <fullName evidence="1">Uncharacterized protein</fullName>
    </submittedName>
</protein>
<gene>
    <name evidence="1" type="ORF">RF55_1967</name>
</gene>
<name>A0A0J7NZ89_LASNI</name>
<keyword evidence="2" id="KW-1185">Reference proteome</keyword>
<dbReference type="Proteomes" id="UP000036403">
    <property type="component" value="Unassembled WGS sequence"/>
</dbReference>
<evidence type="ECO:0000313" key="2">
    <source>
        <dbReference type="Proteomes" id="UP000036403"/>
    </source>
</evidence>
<reference evidence="1 2" key="1">
    <citation type="submission" date="2015-04" db="EMBL/GenBank/DDBJ databases">
        <title>Lasius niger genome sequencing.</title>
        <authorList>
            <person name="Konorov E.A."/>
            <person name="Nikitin M.A."/>
            <person name="Kirill M.V."/>
            <person name="Chang P."/>
        </authorList>
    </citation>
    <scope>NUCLEOTIDE SEQUENCE [LARGE SCALE GENOMIC DNA]</scope>
    <source>
        <tissue evidence="1">Whole</tissue>
    </source>
</reference>
<dbReference type="AlphaFoldDB" id="A0A0J7NZ89"/>
<proteinExistence type="predicted"/>
<dbReference type="EMBL" id="LBMM01000705">
    <property type="protein sequence ID" value="KMQ97690.1"/>
    <property type="molecule type" value="Genomic_DNA"/>
</dbReference>
<sequence length="74" mass="8525">MRNLIEGVGRVREERRRAVWVPSDQQWVIVGVPRQFKCDITIVIVVISIFVGETKKSRAPVCSDRNMPTMQDRA</sequence>
<comment type="caution">
    <text evidence="1">The sequence shown here is derived from an EMBL/GenBank/DDBJ whole genome shotgun (WGS) entry which is preliminary data.</text>
</comment>
<organism evidence="1 2">
    <name type="scientific">Lasius niger</name>
    <name type="common">Black garden ant</name>
    <dbReference type="NCBI Taxonomy" id="67767"/>
    <lineage>
        <taxon>Eukaryota</taxon>
        <taxon>Metazoa</taxon>
        <taxon>Ecdysozoa</taxon>
        <taxon>Arthropoda</taxon>
        <taxon>Hexapoda</taxon>
        <taxon>Insecta</taxon>
        <taxon>Pterygota</taxon>
        <taxon>Neoptera</taxon>
        <taxon>Endopterygota</taxon>
        <taxon>Hymenoptera</taxon>
        <taxon>Apocrita</taxon>
        <taxon>Aculeata</taxon>
        <taxon>Formicoidea</taxon>
        <taxon>Formicidae</taxon>
        <taxon>Formicinae</taxon>
        <taxon>Lasius</taxon>
        <taxon>Lasius</taxon>
    </lineage>
</organism>
<evidence type="ECO:0000313" key="1">
    <source>
        <dbReference type="EMBL" id="KMQ97690.1"/>
    </source>
</evidence>
<dbReference type="PaxDb" id="67767-A0A0J7NZ89"/>